<feature type="region of interest" description="Disordered" evidence="6">
    <location>
        <begin position="190"/>
        <end position="224"/>
    </location>
</feature>
<evidence type="ECO:0000259" key="7">
    <source>
        <dbReference type="PROSITE" id="PS50846"/>
    </source>
</evidence>
<keyword evidence="4" id="KW-0636">Prenylation</keyword>
<reference evidence="8" key="1">
    <citation type="submission" date="2020-09" db="EMBL/GenBank/DDBJ databases">
        <title>Genome-Enabled Discovery of Anthraquinone Biosynthesis in Senna tora.</title>
        <authorList>
            <person name="Kang S.-H."/>
            <person name="Pandey R.P."/>
            <person name="Lee C.-M."/>
            <person name="Sim J.-S."/>
            <person name="Jeong J.-T."/>
            <person name="Choi B.-S."/>
            <person name="Jung M."/>
            <person name="Ginzburg D."/>
            <person name="Zhao K."/>
            <person name="Won S.Y."/>
            <person name="Oh T.-J."/>
            <person name="Yu Y."/>
            <person name="Kim N.-H."/>
            <person name="Lee O.R."/>
            <person name="Lee T.-H."/>
            <person name="Bashyal P."/>
            <person name="Kim T.-S."/>
            <person name="Lee W.-H."/>
            <person name="Kawkins C."/>
            <person name="Kim C.-K."/>
            <person name="Kim J.S."/>
            <person name="Ahn B.O."/>
            <person name="Rhee S.Y."/>
            <person name="Sohng J.K."/>
        </authorList>
    </citation>
    <scope>NUCLEOTIDE SEQUENCE</scope>
    <source>
        <tissue evidence="8">Leaf</tissue>
    </source>
</reference>
<evidence type="ECO:0000256" key="1">
    <source>
        <dbReference type="ARBA" id="ARBA00022481"/>
    </source>
</evidence>
<protein>
    <submittedName>
        <fullName evidence="8">Heavy metal-associated isoprenylated plant protein 39-like</fullName>
    </submittedName>
</protein>
<evidence type="ECO:0000313" key="9">
    <source>
        <dbReference type="Proteomes" id="UP000634136"/>
    </source>
</evidence>
<dbReference type="PANTHER" id="PTHR45811">
    <property type="entry name" value="COPPER TRANSPORT PROTEIN FAMILY-RELATED"/>
    <property type="match status" value="1"/>
</dbReference>
<dbReference type="PROSITE" id="PS50846">
    <property type="entry name" value="HMA_2"/>
    <property type="match status" value="1"/>
</dbReference>
<evidence type="ECO:0000256" key="3">
    <source>
        <dbReference type="ARBA" id="ARBA00023288"/>
    </source>
</evidence>
<gene>
    <name evidence="8" type="ORF">G2W53_034070</name>
</gene>
<sequence length="267" mass="30446">MLDQNLHHENDYVSSFNLDSGGQTFKWRPYVKSFPKFYNKDYLKSFAYCLRNSELDIPGQVDFCDKDEIIVDPYKAAWTNYSMPVTDTMLLDVVVASSSISVPSFTLKSDEIVNVVGGGRLKREKVDMVISKLQTLIGKLEGDIVELKGVESVSVDMKEKKMTISGDIDPVCVVEKLRKICPTDVVSVGPAKEADQKKKEETNKKENNNNNNNNKAKEQEIKKDEPNWGDFIRASEIYHHQQMTRPYPYPYYCTSVVEEDPNSCVIF</sequence>
<dbReference type="InterPro" id="IPR006121">
    <property type="entry name" value="HMA_dom"/>
</dbReference>
<feature type="domain" description="HMA" evidence="7">
    <location>
        <begin position="119"/>
        <end position="189"/>
    </location>
</feature>
<dbReference type="Proteomes" id="UP000634136">
    <property type="component" value="Unassembled WGS sequence"/>
</dbReference>
<comment type="caution">
    <text evidence="8">The sequence shown here is derived from an EMBL/GenBank/DDBJ whole genome shotgun (WGS) entry which is preliminary data.</text>
</comment>
<dbReference type="Gene3D" id="3.30.70.100">
    <property type="match status" value="1"/>
</dbReference>
<name>A0A834WDF9_9FABA</name>
<proteinExistence type="inferred from homology"/>
<organism evidence="8 9">
    <name type="scientific">Senna tora</name>
    <dbReference type="NCBI Taxonomy" id="362788"/>
    <lineage>
        <taxon>Eukaryota</taxon>
        <taxon>Viridiplantae</taxon>
        <taxon>Streptophyta</taxon>
        <taxon>Embryophyta</taxon>
        <taxon>Tracheophyta</taxon>
        <taxon>Spermatophyta</taxon>
        <taxon>Magnoliopsida</taxon>
        <taxon>eudicotyledons</taxon>
        <taxon>Gunneridae</taxon>
        <taxon>Pentapetalae</taxon>
        <taxon>rosids</taxon>
        <taxon>fabids</taxon>
        <taxon>Fabales</taxon>
        <taxon>Fabaceae</taxon>
        <taxon>Caesalpinioideae</taxon>
        <taxon>Cassia clade</taxon>
        <taxon>Senna</taxon>
    </lineage>
</organism>
<evidence type="ECO:0000256" key="6">
    <source>
        <dbReference type="SAM" id="MobiDB-lite"/>
    </source>
</evidence>
<keyword evidence="9" id="KW-1185">Reference proteome</keyword>
<dbReference type="SUPFAM" id="SSF55008">
    <property type="entry name" value="HMA, heavy metal-associated domain"/>
    <property type="match status" value="1"/>
</dbReference>
<evidence type="ECO:0000256" key="2">
    <source>
        <dbReference type="ARBA" id="ARBA00022723"/>
    </source>
</evidence>
<dbReference type="Pfam" id="PF00403">
    <property type="entry name" value="HMA"/>
    <property type="match status" value="1"/>
</dbReference>
<feature type="compositionally biased region" description="Basic and acidic residues" evidence="6">
    <location>
        <begin position="215"/>
        <end position="224"/>
    </location>
</feature>
<dbReference type="PANTHER" id="PTHR45811:SF49">
    <property type="entry name" value="OS04G0667600 PROTEIN"/>
    <property type="match status" value="1"/>
</dbReference>
<evidence type="ECO:0000256" key="4">
    <source>
        <dbReference type="ARBA" id="ARBA00023289"/>
    </source>
</evidence>
<keyword evidence="1" id="KW-0488">Methylation</keyword>
<dbReference type="EMBL" id="JAAIUW010000010">
    <property type="protein sequence ID" value="KAF7813094.1"/>
    <property type="molecule type" value="Genomic_DNA"/>
</dbReference>
<comment type="similarity">
    <text evidence="5">Belongs to the HIPP family.</text>
</comment>
<dbReference type="AlphaFoldDB" id="A0A834WDF9"/>
<evidence type="ECO:0000313" key="8">
    <source>
        <dbReference type="EMBL" id="KAF7813094.1"/>
    </source>
</evidence>
<evidence type="ECO:0000256" key="5">
    <source>
        <dbReference type="ARBA" id="ARBA00024045"/>
    </source>
</evidence>
<accession>A0A834WDF9</accession>
<dbReference type="InterPro" id="IPR036163">
    <property type="entry name" value="HMA_dom_sf"/>
</dbReference>
<keyword evidence="2" id="KW-0479">Metal-binding</keyword>
<dbReference type="InterPro" id="IPR051863">
    <property type="entry name" value="HIPP"/>
</dbReference>
<dbReference type="GO" id="GO:0046872">
    <property type="term" value="F:metal ion binding"/>
    <property type="evidence" value="ECO:0007669"/>
    <property type="project" value="UniProtKB-KW"/>
</dbReference>
<keyword evidence="3" id="KW-0449">Lipoprotein</keyword>
<dbReference type="OrthoDB" id="1923658at2759"/>
<feature type="compositionally biased region" description="Basic and acidic residues" evidence="6">
    <location>
        <begin position="192"/>
        <end position="207"/>
    </location>
</feature>